<evidence type="ECO:0000256" key="3">
    <source>
        <dbReference type="SAM" id="MobiDB-lite"/>
    </source>
</evidence>
<protein>
    <submittedName>
        <fullName evidence="6">DEAD/DEAH box helicase</fullName>
    </submittedName>
</protein>
<dbReference type="SUPFAM" id="SSF52540">
    <property type="entry name" value="P-loop containing nucleoside triphosphate hydrolases"/>
    <property type="match status" value="2"/>
</dbReference>
<keyword evidence="7" id="KW-1185">Reference proteome</keyword>
<reference evidence="6 7" key="1">
    <citation type="submission" date="2019-05" db="EMBL/GenBank/DDBJ databases">
        <title>Georgenia *** sp. nov., and Georgenia *** sp. nov., isolated from the intestinal contents of plateau pika (Ochotona curzoniae) in the Qinghai-Tibet plateau of China.</title>
        <authorList>
            <person name="Tian Z."/>
        </authorList>
    </citation>
    <scope>NUCLEOTIDE SEQUENCE [LARGE SCALE GENOMIC DNA]</scope>
    <source>
        <strain evidence="6 7">Z294</strain>
    </source>
</reference>
<dbReference type="InterPro" id="IPR014001">
    <property type="entry name" value="Helicase_ATP-bd"/>
</dbReference>
<feature type="region of interest" description="Disordered" evidence="3">
    <location>
        <begin position="1600"/>
        <end position="1629"/>
    </location>
</feature>
<dbReference type="PROSITE" id="PS51194">
    <property type="entry name" value="HELICASE_CTER"/>
    <property type="match status" value="1"/>
</dbReference>
<evidence type="ECO:0000256" key="1">
    <source>
        <dbReference type="ARBA" id="ARBA00022741"/>
    </source>
</evidence>
<organism evidence="6 7">
    <name type="scientific">Georgenia wutianyii</name>
    <dbReference type="NCBI Taxonomy" id="2585135"/>
    <lineage>
        <taxon>Bacteria</taxon>
        <taxon>Bacillati</taxon>
        <taxon>Actinomycetota</taxon>
        <taxon>Actinomycetes</taxon>
        <taxon>Micrococcales</taxon>
        <taxon>Bogoriellaceae</taxon>
        <taxon>Georgenia</taxon>
    </lineage>
</organism>
<proteinExistence type="predicted"/>
<dbReference type="SMART" id="SM00490">
    <property type="entry name" value="HELICc"/>
    <property type="match status" value="1"/>
</dbReference>
<sequence>MDAFKVHEALIDDYRKFTEGFVDLRDERIVDSVREQAARGAQWPDPWLSLNPSFESGGTVDELVASGVLHAAAGDIFRVGKNEPSTSRPLTLHRHQREAIEVAATGASYALTTGTGSGKSLAYIVPIVDRVLRQGSGKGVKAIVVYPMNALANSQREELRKFLHEGFGDGNEPVTFERYTGQESEEDRMRILADPPDILLTNYVMLELVLTRPKEREKLLGAARGLQFLVLDELHTYRGRQGADVSMLVRRVRQATGAGDALQCIGTSATMSTAQTVAEQRREVAEVASRIFGSAVAAEHIITETLVRATTDRTPHPGALAAAVDARGDAEASDAALSAGYGSLRSDPLASWIEDTFGLTAEPESGVLVRSTPRTVEQAGAALAELTGRRPVACQIAIRQTLLAGSRAKDPATGRPLFAFRLHQFISKGASVYVTAEPEATRAIEHEYQVVVPSPERRLYPLAFCRECGQEYLMARHDERRQRFVARTGLQLTDEYDGYLFVDTADPWPADPIDRLPTSWLEETTSGTKVIASRRKKVPRPVRVGPMGEATLPQDLNEATSDLLATWIPGALLFCLRCGVTYNQPRTSELSKVVALDQEGRSSAMTVLSTSIVRSLDAAEGLPTEVRKLLTFVDNRQDASLQAGHVNDFALVGQLRSAVFAAATAAEGAGGLDPLEFAETLPKVLSLDPRHYAQIPNAFDLSQAQRALRQVVAFRAMLDLKRGWRITLPNLEQTGLIRVHYPIAERFCKAEEYWTSTHELLRSAAPGLRYEIVQVLLDEFRRVMAIDTDLFSQEHIDRLRTLSREHLTGVWTVEENEQVPYVGIAAIGSQTQGSPRNVLSLSARGAFGRWLAREFPDAGRLDLTTTNEVIESLVPFLADNGFLARAKDGPVDGFRLKAHQIRLLPSDGEHGAPDPVRRTLAAEKAPRVVPFFRDLYRDAGRELAGLVAREHTAQVRAEDRQDRENRFRTGELKLLYCSPTMELGVDIASLNTVAMRNVPPTPANYAQRSGRAGRSGQPAVVVTYCASGNAHDSYYFKRSDQMVAGRVLPPRIDLANEDLLRSHVHAIWLACTPASLGRSMKDVVEVDQPGYPVTPDLLAAFADPDLPARASAAARAVLHPLVPELQAAAWWTPQWVDDVVARAAASFDTACDRWRTLDQTARAEMDAAYRMASDAGLPKRDRQNAEARQSEARRQRDLLLNEMDTFGQGDFYPYRYFASEGFLPGYSFPRLPLAAYVPGQRGAGSTWLQRPRFLALREFGPNALIYHEGARYQVFRVNLPRPESGQDAGAGHGGNVALTAVRLCLHCGYHHDRQPGIDVCDSCGRPLEDALNNLLPMQTVITRRRDRISADEEERQRAGFEMITTYRFLPRGAAPGSVGAQAREGGTPVLDLRYGDAAELRVTNVGPRKRATTTDRGFWLDTVKGQWLSDTKAAELDKDAPDDDIPAAADVKRKARVIPYVEDRRNIAVVRWAETLTDTERYTLMFAVERGIEATFQLEDSELTSEQLPDDDEQGRFLLVEAAEGGAGVLRRLHSEDDALARVAAEALRIIHVDPITGQDEPDACVRGCYRCLLTYGNQSHHEQIDRRQATSVLLRLARSRTFPDPTEEGGKRQGPGGPDGPDDSDTPTHLERVLTGRAAELVELLALRGLRSPTRTDTQVEGVSVDLVFDSAHAVVLFENGHARDVTPLVFGGWHVVRVGPADSLEAAITKNPSVFGGTA</sequence>
<dbReference type="PANTHER" id="PTHR47962:SF5">
    <property type="entry name" value="ATP-DEPENDENT HELICASE LHR-RELATED"/>
    <property type="match status" value="1"/>
</dbReference>
<keyword evidence="2" id="KW-0067">ATP-binding</keyword>
<feature type="region of interest" description="Disordered" evidence="3">
    <location>
        <begin position="1173"/>
        <end position="1193"/>
    </location>
</feature>
<evidence type="ECO:0000313" key="7">
    <source>
        <dbReference type="Proteomes" id="UP000313948"/>
    </source>
</evidence>
<dbReference type="InterPro" id="IPR018973">
    <property type="entry name" value="MZB"/>
</dbReference>
<dbReference type="SMART" id="SM00487">
    <property type="entry name" value="DEXDc"/>
    <property type="match status" value="1"/>
</dbReference>
<dbReference type="CDD" id="cd17923">
    <property type="entry name" value="DEXHc_Hrq1-like"/>
    <property type="match status" value="1"/>
</dbReference>
<keyword evidence="1" id="KW-0547">Nucleotide-binding</keyword>
<gene>
    <name evidence="6" type="ORF">FE251_09615</name>
</gene>
<dbReference type="InterPro" id="IPR001650">
    <property type="entry name" value="Helicase_C-like"/>
</dbReference>
<keyword evidence="6" id="KW-0378">Hydrolase</keyword>
<dbReference type="InterPro" id="IPR011545">
    <property type="entry name" value="DEAD/DEAH_box_helicase_dom"/>
</dbReference>
<evidence type="ECO:0000259" key="5">
    <source>
        <dbReference type="PROSITE" id="PS51194"/>
    </source>
</evidence>
<evidence type="ECO:0000259" key="4">
    <source>
        <dbReference type="PROSITE" id="PS51192"/>
    </source>
</evidence>
<dbReference type="InterPro" id="IPR052511">
    <property type="entry name" value="ATP-dep_Helicase"/>
</dbReference>
<dbReference type="PROSITE" id="PS51192">
    <property type="entry name" value="HELICASE_ATP_BIND_1"/>
    <property type="match status" value="1"/>
</dbReference>
<evidence type="ECO:0000313" key="6">
    <source>
        <dbReference type="EMBL" id="QDB79599.1"/>
    </source>
</evidence>
<feature type="compositionally biased region" description="Basic and acidic residues" evidence="3">
    <location>
        <begin position="1177"/>
        <end position="1193"/>
    </location>
</feature>
<dbReference type="GO" id="GO:0004386">
    <property type="term" value="F:helicase activity"/>
    <property type="evidence" value="ECO:0007669"/>
    <property type="project" value="UniProtKB-KW"/>
</dbReference>
<keyword evidence="6" id="KW-0347">Helicase</keyword>
<name>A0ABX5VM69_9MICO</name>
<dbReference type="Pfam" id="PF00270">
    <property type="entry name" value="DEAD"/>
    <property type="match status" value="1"/>
</dbReference>
<dbReference type="EMBL" id="CP040899">
    <property type="protein sequence ID" value="QDB79599.1"/>
    <property type="molecule type" value="Genomic_DNA"/>
</dbReference>
<feature type="domain" description="Helicase ATP-binding" evidence="4">
    <location>
        <begin position="100"/>
        <end position="289"/>
    </location>
</feature>
<dbReference type="PANTHER" id="PTHR47962">
    <property type="entry name" value="ATP-DEPENDENT HELICASE LHR-RELATED-RELATED"/>
    <property type="match status" value="1"/>
</dbReference>
<dbReference type="Pfam" id="PF00271">
    <property type="entry name" value="Helicase_C"/>
    <property type="match status" value="1"/>
</dbReference>
<feature type="domain" description="Helicase C-terminal" evidence="5">
    <location>
        <begin position="915"/>
        <end position="1060"/>
    </location>
</feature>
<dbReference type="Proteomes" id="UP000313948">
    <property type="component" value="Chromosome"/>
</dbReference>
<dbReference type="RefSeq" id="WP_139948619.1">
    <property type="nucleotide sequence ID" value="NZ_CP040899.1"/>
</dbReference>
<evidence type="ECO:0000256" key="2">
    <source>
        <dbReference type="ARBA" id="ARBA00022840"/>
    </source>
</evidence>
<dbReference type="InterPro" id="IPR027417">
    <property type="entry name" value="P-loop_NTPase"/>
</dbReference>
<accession>A0ABX5VM69</accession>
<dbReference type="Gene3D" id="3.40.50.300">
    <property type="entry name" value="P-loop containing nucleotide triphosphate hydrolases"/>
    <property type="match status" value="2"/>
</dbReference>
<dbReference type="Pfam" id="PF09369">
    <property type="entry name" value="MZB"/>
    <property type="match status" value="1"/>
</dbReference>